<feature type="domain" description="C2H2-type" evidence="3">
    <location>
        <begin position="230"/>
        <end position="251"/>
    </location>
</feature>
<dbReference type="SMART" id="SM00355">
    <property type="entry name" value="ZnF_C2H2"/>
    <property type="match status" value="5"/>
</dbReference>
<evidence type="ECO:0000313" key="5">
    <source>
        <dbReference type="Proteomes" id="UP000663836"/>
    </source>
</evidence>
<feature type="region of interest" description="Disordered" evidence="2">
    <location>
        <begin position="1"/>
        <end position="77"/>
    </location>
</feature>
<dbReference type="Proteomes" id="UP000663836">
    <property type="component" value="Unassembled WGS sequence"/>
</dbReference>
<feature type="non-terminal residue" evidence="4">
    <location>
        <position position="1"/>
    </location>
</feature>
<evidence type="ECO:0000256" key="2">
    <source>
        <dbReference type="SAM" id="MobiDB-lite"/>
    </source>
</evidence>
<organism evidence="4 5">
    <name type="scientific">Rotaria sordida</name>
    <dbReference type="NCBI Taxonomy" id="392033"/>
    <lineage>
        <taxon>Eukaryota</taxon>
        <taxon>Metazoa</taxon>
        <taxon>Spiralia</taxon>
        <taxon>Gnathifera</taxon>
        <taxon>Rotifera</taxon>
        <taxon>Eurotatoria</taxon>
        <taxon>Bdelloidea</taxon>
        <taxon>Philodinida</taxon>
        <taxon>Philodinidae</taxon>
        <taxon>Rotaria</taxon>
    </lineage>
</organism>
<comment type="caution">
    <text evidence="4">The sequence shown here is derived from an EMBL/GenBank/DDBJ whole genome shotgun (WGS) entry which is preliminary data.</text>
</comment>
<proteinExistence type="predicted"/>
<dbReference type="SUPFAM" id="SSF57667">
    <property type="entry name" value="beta-beta-alpha zinc fingers"/>
    <property type="match status" value="1"/>
</dbReference>
<feature type="region of interest" description="Disordered" evidence="2">
    <location>
        <begin position="90"/>
        <end position="109"/>
    </location>
</feature>
<evidence type="ECO:0000259" key="3">
    <source>
        <dbReference type="PROSITE" id="PS00028"/>
    </source>
</evidence>
<evidence type="ECO:0000256" key="1">
    <source>
        <dbReference type="SAM" id="Coils"/>
    </source>
</evidence>
<dbReference type="PROSITE" id="PS00028">
    <property type="entry name" value="ZINC_FINGER_C2H2_1"/>
    <property type="match status" value="1"/>
</dbReference>
<protein>
    <recommendedName>
        <fullName evidence="3">C2H2-type domain-containing protein</fullName>
    </recommendedName>
</protein>
<feature type="compositionally biased region" description="Polar residues" evidence="2">
    <location>
        <begin position="51"/>
        <end position="69"/>
    </location>
</feature>
<keyword evidence="1" id="KW-0175">Coiled coil</keyword>
<accession>A0A818VIV4</accession>
<reference evidence="4" key="1">
    <citation type="submission" date="2021-02" db="EMBL/GenBank/DDBJ databases">
        <authorList>
            <person name="Nowell W R."/>
        </authorList>
    </citation>
    <scope>NUCLEOTIDE SEQUENCE</scope>
</reference>
<feature type="compositionally biased region" description="Low complexity" evidence="2">
    <location>
        <begin position="1"/>
        <end position="15"/>
    </location>
</feature>
<feature type="compositionally biased region" description="Basic and acidic residues" evidence="2">
    <location>
        <begin position="34"/>
        <end position="50"/>
    </location>
</feature>
<dbReference type="InterPro" id="IPR013087">
    <property type="entry name" value="Znf_C2H2_type"/>
</dbReference>
<gene>
    <name evidence="4" type="ORF">JBS370_LOCUS10303</name>
</gene>
<feature type="coiled-coil region" evidence="1">
    <location>
        <begin position="112"/>
        <end position="142"/>
    </location>
</feature>
<dbReference type="AlphaFoldDB" id="A0A818VIV4"/>
<name>A0A818VIV4_9BILA</name>
<dbReference type="Gene3D" id="3.30.160.60">
    <property type="entry name" value="Classic Zinc Finger"/>
    <property type="match status" value="1"/>
</dbReference>
<dbReference type="InterPro" id="IPR036236">
    <property type="entry name" value="Znf_C2H2_sf"/>
</dbReference>
<dbReference type="EMBL" id="CAJOBD010000739">
    <property type="protein sequence ID" value="CAF3713309.1"/>
    <property type="molecule type" value="Genomic_DNA"/>
</dbReference>
<sequence>ANANNRQSSNDNNISVSKKHITTTTTTGQKSSSHHNETKRSNKIDLKIDSHQQSQTKKNKNFSNQSTTLTKDDSKSLKNGSNIVSRLLVTRSPSHNNDDNNAPLDLSLKPSTNIKSNQLNILKDELREIEQEEQNIDDIDNDEISDESSTVNYLCSVCPYKHSNWSLVERHISIHLTGKGIICPLCSYTTLSHNSMIRHMTMIHPTSHIINKFQETTQILNADIIEQYQCPLCSYQCDCLEALNLHRRLEHDDEEFDIDSSDNDNDDDDDITANITKNLYDCPLCSPLTNLNNNKNLEELTMHVINDHNNETCPFCSFTVHTTSSNTLIEHIKLHFNGTLIQPDPIIGIEQVKELLVLE</sequence>
<evidence type="ECO:0000313" key="4">
    <source>
        <dbReference type="EMBL" id="CAF3713309.1"/>
    </source>
</evidence>